<proteinExistence type="inferred from homology"/>
<feature type="chain" id="PRO_5018044054" description="Lysozyme" evidence="6">
    <location>
        <begin position="25"/>
        <end position="1110"/>
    </location>
</feature>
<dbReference type="Proteomes" id="UP000281771">
    <property type="component" value="Unassembled WGS sequence"/>
</dbReference>
<dbReference type="GO" id="GO:0003796">
    <property type="term" value="F:lysozyme activity"/>
    <property type="evidence" value="ECO:0007669"/>
    <property type="project" value="UniProtKB-EC"/>
</dbReference>
<dbReference type="PROSITE" id="PS00953">
    <property type="entry name" value="GLYCOSYL_HYDROL_F25_1"/>
    <property type="match status" value="1"/>
</dbReference>
<keyword evidence="8" id="KW-1185">Reference proteome</keyword>
<dbReference type="EC" id="3.2.1.17" evidence="4"/>
<feature type="signal peptide" evidence="6">
    <location>
        <begin position="1"/>
        <end position="24"/>
    </location>
</feature>
<protein>
    <recommendedName>
        <fullName evidence="4">Lysozyme</fullName>
        <ecNumber evidence="4">3.2.1.17</ecNumber>
    </recommendedName>
</protein>
<evidence type="ECO:0000256" key="5">
    <source>
        <dbReference type="SAM" id="MobiDB-lite"/>
    </source>
</evidence>
<dbReference type="SUPFAM" id="SSF51445">
    <property type="entry name" value="(Trans)glycosidases"/>
    <property type="match status" value="1"/>
</dbReference>
<evidence type="ECO:0000256" key="4">
    <source>
        <dbReference type="RuleBase" id="RU361176"/>
    </source>
</evidence>
<dbReference type="InterPro" id="IPR017853">
    <property type="entry name" value="GH"/>
</dbReference>
<keyword evidence="6" id="KW-0732">Signal</keyword>
<organism evidence="7 8">
    <name type="scientific">Streptococcus minor</name>
    <dbReference type="NCBI Taxonomy" id="229549"/>
    <lineage>
        <taxon>Bacteria</taxon>
        <taxon>Bacillati</taxon>
        <taxon>Bacillota</taxon>
        <taxon>Bacilli</taxon>
        <taxon>Lactobacillales</taxon>
        <taxon>Streptococcaceae</taxon>
        <taxon>Streptococcus</taxon>
    </lineage>
</organism>
<evidence type="ECO:0000256" key="1">
    <source>
        <dbReference type="ARBA" id="ARBA00010646"/>
    </source>
</evidence>
<dbReference type="InterPro" id="IPR008270">
    <property type="entry name" value="Glyco_hydro_25_AS"/>
</dbReference>
<sequence>MKFRKWIYLAGLFAAMVMGQPVQADTIVAEPAKLTLQGITEKVESQGQLTISLEEGHAMIRFTPQDQVFQSVKAKLWSLEDRSDLIELSLKLDEEGEFVADFQADQASGSRKYFLEIEALTQDNATYLLKDYTFEWLVDTPINTTTDPRTTTTVTTSQGTSSETTSVASTTTEPSSLSAVQEAAKGNLTFQHNVAAGTFDVIISNVSNTSGVRSVKLPVWTDEGGQDDIQWYTAHRQANGTYKVTIHRKNHKSGTGLYHVHLYYEDRKGKMIGVTTARTSFLATGKISIQHVNVNAGTFDVIISEISSPHAIKSVRVPVWTDEGGQDDIRWYTASPQADGTYKVSINKKNHKNGSGQYHVHLYYDYHNAPSQGITATQTTLAIPTTGRLSITNQNSSRGSFDIIVSNVKSSKAIKAVKIPVWTEEGGQDDIRWYVANRQADGTYKATVLISNHKNGLGIYQVHLYYEYSDGQIQGVATTKASLANQGSIKVTNLNQESGSFDLIISNILTATPIKAVKVPVWTEEGGQDDIKWYTAIKQSDGTYRVHIQKSNHKNGLGVYQAHLYYELSNGQLVGIAATTATLNRKSSAQLSFSNVNRQAGTFDILISKPVFTSEIQSVQVPVWTEAGGQDDLRWYTATKQNDGNYRVTIDSKNHKNGRGVYEVHLYFHFKNGKTDGITSSKFTLPEGDAAGKLTIRNQNQEKGTFDIVVSDIVAPKGLDAVQVPVWSEKNGQDDIQWYLASRQADGTYKVTVEASNHKYDTGSYHIHLYLKQKDGSVVGVAQTKTAISISQTGVSAKVSIQDIDNTYGYFNVVVSNIFAPAGVTKVQIPVWSSINGQNDIIWYEAYKQSNGNYYATIRLGNHKYETGVYNAHVYIESNGRQYGVGAATANVTYTKKTGQAFIDISSHNGYLSVADYNALKVQGVYGVVVKLTEGTSYFNPYAPDQIKNAQAAGLKVSVYHYSHFTSASTAQAEARYFVDAAKRLGLSQTIVMVNDIEEYKSRENINANMKAWEAEMRRLGYNNLIHYTGASWIDNNNLGYSGPIRTGDFGLSNFWVAQYPYINGMPVEQARRLAYYAAAAAWQFTSRALLLQNRPYFDLNIDYTGRFTQ</sequence>
<keyword evidence="3 4" id="KW-0326">Glycosidase</keyword>
<name>A0A3P1VCJ6_9STRE</name>
<dbReference type="AlphaFoldDB" id="A0A3P1VCJ6"/>
<comment type="caution">
    <text evidence="7">The sequence shown here is derived from an EMBL/GenBank/DDBJ whole genome shotgun (WGS) entry which is preliminary data.</text>
</comment>
<dbReference type="GO" id="GO:0009253">
    <property type="term" value="P:peptidoglycan catabolic process"/>
    <property type="evidence" value="ECO:0007669"/>
    <property type="project" value="InterPro"/>
</dbReference>
<dbReference type="Pfam" id="PF08481">
    <property type="entry name" value="GBS_Bsp-like"/>
    <property type="match status" value="7"/>
</dbReference>
<dbReference type="PANTHER" id="PTHR34135">
    <property type="entry name" value="LYSOZYME"/>
    <property type="match status" value="1"/>
</dbReference>
<comment type="catalytic activity">
    <reaction evidence="4">
        <text>Hydrolysis of (1-&gt;4)-beta-linkages between N-acetylmuramic acid and N-acetyl-D-glucosamine residues in a peptidoglycan and between N-acetyl-D-glucosamine residues in chitodextrins.</text>
        <dbReference type="EC" id="3.2.1.17"/>
    </reaction>
</comment>
<accession>A0A3P1VCJ6</accession>
<dbReference type="SMART" id="SM00641">
    <property type="entry name" value="Glyco_25"/>
    <property type="match status" value="1"/>
</dbReference>
<comment type="similarity">
    <text evidence="1 4">Belongs to the glycosyl hydrolase 25 family.</text>
</comment>
<dbReference type="InterPro" id="IPR018077">
    <property type="entry name" value="Glyco_hydro_fam25_subgr"/>
</dbReference>
<evidence type="ECO:0000256" key="6">
    <source>
        <dbReference type="SAM" id="SignalP"/>
    </source>
</evidence>
<gene>
    <name evidence="7" type="ORF">EII38_04150</name>
</gene>
<dbReference type="Gene3D" id="2.60.40.3760">
    <property type="match status" value="7"/>
</dbReference>
<feature type="region of interest" description="Disordered" evidence="5">
    <location>
        <begin position="145"/>
        <end position="173"/>
    </location>
</feature>
<evidence type="ECO:0000313" key="7">
    <source>
        <dbReference type="EMBL" id="RRD31952.1"/>
    </source>
</evidence>
<evidence type="ECO:0000256" key="3">
    <source>
        <dbReference type="ARBA" id="ARBA00023295"/>
    </source>
</evidence>
<evidence type="ECO:0000313" key="8">
    <source>
        <dbReference type="Proteomes" id="UP000281771"/>
    </source>
</evidence>
<dbReference type="PANTHER" id="PTHR34135:SF2">
    <property type="entry name" value="LYSOZYME"/>
    <property type="match status" value="1"/>
</dbReference>
<evidence type="ECO:0000256" key="2">
    <source>
        <dbReference type="ARBA" id="ARBA00022801"/>
    </source>
</evidence>
<dbReference type="Gene3D" id="3.20.20.80">
    <property type="entry name" value="Glycosidases"/>
    <property type="match status" value="1"/>
</dbReference>
<keyword evidence="2 4" id="KW-0378">Hydrolase</keyword>
<reference evidence="7 8" key="1">
    <citation type="submission" date="2018-11" db="EMBL/GenBank/DDBJ databases">
        <title>Genomes From Bacteria Associated with the Canine Oral Cavity: a Test Case for Automated Genome-Based Taxonomic Assignment.</title>
        <authorList>
            <person name="Coil D.A."/>
            <person name="Jospin G."/>
            <person name="Darling A.E."/>
            <person name="Wallis C."/>
            <person name="Davis I.J."/>
            <person name="Harris S."/>
            <person name="Eisen J.A."/>
            <person name="Holcombe L.J."/>
            <person name="O'Flynn C."/>
        </authorList>
    </citation>
    <scope>NUCLEOTIDE SEQUENCE [LARGE SCALE GENOMIC DNA]</scope>
    <source>
        <strain evidence="7 8">OH4621_COT-116</strain>
    </source>
</reference>
<dbReference type="InterPro" id="IPR013688">
    <property type="entry name" value="GBS_Bsp-like"/>
</dbReference>
<dbReference type="Pfam" id="PF01183">
    <property type="entry name" value="Glyco_hydro_25"/>
    <property type="match status" value="1"/>
</dbReference>
<dbReference type="EMBL" id="RQZA01000002">
    <property type="protein sequence ID" value="RRD31952.1"/>
    <property type="molecule type" value="Genomic_DNA"/>
</dbReference>
<dbReference type="InterPro" id="IPR002053">
    <property type="entry name" value="Glyco_hydro_25"/>
</dbReference>
<dbReference type="PROSITE" id="PS51904">
    <property type="entry name" value="GLYCOSYL_HYDROL_F25_2"/>
    <property type="match status" value="1"/>
</dbReference>
<dbReference type="GO" id="GO:0016998">
    <property type="term" value="P:cell wall macromolecule catabolic process"/>
    <property type="evidence" value="ECO:0007669"/>
    <property type="project" value="InterPro"/>
</dbReference>
<dbReference type="RefSeq" id="WP_124776276.1">
    <property type="nucleotide sequence ID" value="NZ_RQZA01000002.1"/>
</dbReference>
<dbReference type="STRING" id="1123309.GCA_000377005_01186"/>
<dbReference type="GO" id="GO:0016052">
    <property type="term" value="P:carbohydrate catabolic process"/>
    <property type="evidence" value="ECO:0007669"/>
    <property type="project" value="TreeGrafter"/>
</dbReference>